<dbReference type="Proteomes" id="UP000016843">
    <property type="component" value="Unassembled WGS sequence"/>
</dbReference>
<proteinExistence type="predicted"/>
<keyword evidence="2" id="KW-1185">Reference proteome</keyword>
<evidence type="ECO:0000313" key="1">
    <source>
        <dbReference type="EMBL" id="ERM80716.1"/>
    </source>
</evidence>
<dbReference type="AlphaFoldDB" id="U5BVU1"/>
<protein>
    <submittedName>
        <fullName evidence="1">Uncharacterized protein</fullName>
    </submittedName>
</protein>
<evidence type="ECO:0000313" key="2">
    <source>
        <dbReference type="Proteomes" id="UP000016843"/>
    </source>
</evidence>
<sequence length="45" mass="5464">MMIKQFKARKEWAMHHNTGLIKKKKPCDHKRPLKKSFDKMLVKKV</sequence>
<gene>
    <name evidence="1" type="ORF">P872_21485</name>
</gene>
<comment type="caution">
    <text evidence="1">The sequence shown here is derived from an EMBL/GenBank/DDBJ whole genome shotgun (WGS) entry which is preliminary data.</text>
</comment>
<reference evidence="1 2" key="1">
    <citation type="journal article" date="2013" name="Genome Announc.">
        <title>Draft Genome Sequence of the Psychrophilic and Alkaliphilic Rhodonellum psychrophilum Strain GCM71T.</title>
        <authorList>
            <person name="Hauptmann A.L."/>
            <person name="Glaring M.A."/>
            <person name="Hallin P.F."/>
            <person name="Prieme A."/>
            <person name="Stougaard P."/>
        </authorList>
    </citation>
    <scope>NUCLEOTIDE SEQUENCE [LARGE SCALE GENOMIC DNA]</scope>
    <source>
        <strain evidence="1 2">GCM71</strain>
    </source>
</reference>
<name>U5BVU1_9BACT</name>
<accession>U5BVU1</accession>
<dbReference type="EMBL" id="AWXR01000081">
    <property type="protein sequence ID" value="ERM80716.1"/>
    <property type="molecule type" value="Genomic_DNA"/>
</dbReference>
<organism evidence="1 2">
    <name type="scientific">Rhodonellum psychrophilum GCM71 = DSM 17998</name>
    <dbReference type="NCBI Taxonomy" id="1123057"/>
    <lineage>
        <taxon>Bacteria</taxon>
        <taxon>Pseudomonadati</taxon>
        <taxon>Bacteroidota</taxon>
        <taxon>Cytophagia</taxon>
        <taxon>Cytophagales</taxon>
        <taxon>Cytophagaceae</taxon>
        <taxon>Rhodonellum</taxon>
    </lineage>
</organism>